<protein>
    <submittedName>
        <fullName evidence="7">Glycerate dehydrogenase</fullName>
    </submittedName>
</protein>
<dbReference type="SUPFAM" id="SSF52283">
    <property type="entry name" value="Formate/glycerate dehydrogenase catalytic domain-like"/>
    <property type="match status" value="1"/>
</dbReference>
<reference evidence="7 8" key="1">
    <citation type="submission" date="2018-09" db="EMBL/GenBank/DDBJ databases">
        <title>Genomic Encyclopedia of Archaeal and Bacterial Type Strains, Phase II (KMG-II): from individual species to whole genera.</title>
        <authorList>
            <person name="Goeker M."/>
        </authorList>
    </citation>
    <scope>NUCLEOTIDE SEQUENCE [LARGE SCALE GENOMIC DNA]</scope>
    <source>
        <strain evidence="7 8">DSM 27148</strain>
    </source>
</reference>
<dbReference type="GO" id="GO:0051287">
    <property type="term" value="F:NAD binding"/>
    <property type="evidence" value="ECO:0007669"/>
    <property type="project" value="InterPro"/>
</dbReference>
<dbReference type="PROSITE" id="PS00671">
    <property type="entry name" value="D_2_HYDROXYACID_DH_3"/>
    <property type="match status" value="1"/>
</dbReference>
<dbReference type="PANTHER" id="PTHR43761:SF1">
    <property type="entry name" value="D-ISOMER SPECIFIC 2-HYDROXYACID DEHYDROGENASE CATALYTIC DOMAIN-CONTAINING PROTEIN-RELATED"/>
    <property type="match status" value="1"/>
</dbReference>
<dbReference type="InterPro" id="IPR050418">
    <property type="entry name" value="D-iso_2-hydroxyacid_DH_PdxB"/>
</dbReference>
<dbReference type="RefSeq" id="WP_120271523.1">
    <property type="nucleotide sequence ID" value="NZ_RAPN01000001.1"/>
</dbReference>
<accession>A0A419W3Q2</accession>
<sequence length="320" mass="35153">MKIVVLDGYTLNPGDLSWDAIEKLGDLQVYERTSNVELLERAKGATALFTNKVILSREVINKLPELRYIGVMATGYNVVDLEAANSAAITVTNIPAYSADSVAQLVFSFILNISNQLALHAASVREGAWTKSVDFSFTLSPQMELAGKTIGIVGFGKIGKKVAEIASAFGMKVIFQNRSLKKDVPDAYRQVELEELIRTADFISLNCPLMEENREFMNRDKFNQMKKGAVLINTGRGPLINEQDLADALNSEKLAAAGLDVLSTEPPLKSNPLLTAKNCYITPHIAWSTVEARKRLMEILAANFEAYQANNPQNVVNSPN</sequence>
<dbReference type="InterPro" id="IPR006140">
    <property type="entry name" value="D-isomer_DH_NAD-bd"/>
</dbReference>
<keyword evidence="2 4" id="KW-0560">Oxidoreductase</keyword>
<evidence type="ECO:0000256" key="3">
    <source>
        <dbReference type="ARBA" id="ARBA00023027"/>
    </source>
</evidence>
<feature type="domain" description="D-isomer specific 2-hydroxyacid dehydrogenase catalytic" evidence="5">
    <location>
        <begin position="18"/>
        <end position="317"/>
    </location>
</feature>
<keyword evidence="3" id="KW-0520">NAD</keyword>
<dbReference type="InterPro" id="IPR006139">
    <property type="entry name" value="D-isomer_2_OHA_DH_cat_dom"/>
</dbReference>
<dbReference type="EMBL" id="RAPN01000001">
    <property type="protein sequence ID" value="RKD90092.1"/>
    <property type="molecule type" value="Genomic_DNA"/>
</dbReference>
<evidence type="ECO:0000313" key="8">
    <source>
        <dbReference type="Proteomes" id="UP000283387"/>
    </source>
</evidence>
<dbReference type="Gene3D" id="3.40.50.720">
    <property type="entry name" value="NAD(P)-binding Rossmann-like Domain"/>
    <property type="match status" value="2"/>
</dbReference>
<dbReference type="PROSITE" id="PS00670">
    <property type="entry name" value="D_2_HYDROXYACID_DH_2"/>
    <property type="match status" value="1"/>
</dbReference>
<gene>
    <name evidence="7" type="ORF">BC643_0428</name>
</gene>
<evidence type="ECO:0000256" key="1">
    <source>
        <dbReference type="ARBA" id="ARBA00005854"/>
    </source>
</evidence>
<dbReference type="InterPro" id="IPR029753">
    <property type="entry name" value="D-isomer_DH_CS"/>
</dbReference>
<proteinExistence type="inferred from homology"/>
<comment type="similarity">
    <text evidence="1 4">Belongs to the D-isomer specific 2-hydroxyacid dehydrogenase family.</text>
</comment>
<keyword evidence="8" id="KW-1185">Reference proteome</keyword>
<comment type="caution">
    <text evidence="7">The sequence shown here is derived from an EMBL/GenBank/DDBJ whole genome shotgun (WGS) entry which is preliminary data.</text>
</comment>
<dbReference type="OrthoDB" id="9777288at2"/>
<dbReference type="CDD" id="cd12162">
    <property type="entry name" value="2-Hacid_dh_4"/>
    <property type="match status" value="1"/>
</dbReference>
<evidence type="ECO:0000313" key="7">
    <source>
        <dbReference type="EMBL" id="RKD90092.1"/>
    </source>
</evidence>
<dbReference type="AlphaFoldDB" id="A0A419W3Q2"/>
<dbReference type="SUPFAM" id="SSF51735">
    <property type="entry name" value="NAD(P)-binding Rossmann-fold domains"/>
    <property type="match status" value="1"/>
</dbReference>
<dbReference type="FunFam" id="3.40.50.720:FF:000203">
    <property type="entry name" value="D-3-phosphoglycerate dehydrogenase (SerA)"/>
    <property type="match status" value="1"/>
</dbReference>
<name>A0A419W3Q2_9BACT</name>
<evidence type="ECO:0000256" key="4">
    <source>
        <dbReference type="RuleBase" id="RU003719"/>
    </source>
</evidence>
<dbReference type="Pfam" id="PF02826">
    <property type="entry name" value="2-Hacid_dh_C"/>
    <property type="match status" value="1"/>
</dbReference>
<dbReference type="PANTHER" id="PTHR43761">
    <property type="entry name" value="D-ISOMER SPECIFIC 2-HYDROXYACID DEHYDROGENASE FAMILY PROTEIN (AFU_ORTHOLOGUE AFUA_1G13630)"/>
    <property type="match status" value="1"/>
</dbReference>
<dbReference type="InterPro" id="IPR036291">
    <property type="entry name" value="NAD(P)-bd_dom_sf"/>
</dbReference>
<organism evidence="7 8">
    <name type="scientific">Mangrovibacterium diazotrophicum</name>
    <dbReference type="NCBI Taxonomy" id="1261403"/>
    <lineage>
        <taxon>Bacteria</taxon>
        <taxon>Pseudomonadati</taxon>
        <taxon>Bacteroidota</taxon>
        <taxon>Bacteroidia</taxon>
        <taxon>Marinilabiliales</taxon>
        <taxon>Prolixibacteraceae</taxon>
        <taxon>Mangrovibacterium</taxon>
    </lineage>
</organism>
<evidence type="ECO:0000259" key="6">
    <source>
        <dbReference type="Pfam" id="PF02826"/>
    </source>
</evidence>
<evidence type="ECO:0000259" key="5">
    <source>
        <dbReference type="Pfam" id="PF00389"/>
    </source>
</evidence>
<dbReference type="Proteomes" id="UP000283387">
    <property type="component" value="Unassembled WGS sequence"/>
</dbReference>
<evidence type="ECO:0000256" key="2">
    <source>
        <dbReference type="ARBA" id="ARBA00023002"/>
    </source>
</evidence>
<dbReference type="Pfam" id="PF00389">
    <property type="entry name" value="2-Hacid_dh"/>
    <property type="match status" value="1"/>
</dbReference>
<feature type="domain" description="D-isomer specific 2-hydroxyacid dehydrogenase NAD-binding" evidence="6">
    <location>
        <begin position="108"/>
        <end position="286"/>
    </location>
</feature>
<dbReference type="GO" id="GO:0016616">
    <property type="term" value="F:oxidoreductase activity, acting on the CH-OH group of donors, NAD or NADP as acceptor"/>
    <property type="evidence" value="ECO:0007669"/>
    <property type="project" value="InterPro"/>
</dbReference>